<dbReference type="Proteomes" id="UP000660680">
    <property type="component" value="Unassembled WGS sequence"/>
</dbReference>
<comment type="caution">
    <text evidence="2">The sequence shown here is derived from an EMBL/GenBank/DDBJ whole genome shotgun (WGS) entry which is preliminary data.</text>
</comment>
<keyword evidence="3" id="KW-1185">Reference proteome</keyword>
<protein>
    <submittedName>
        <fullName evidence="2">Uncharacterized protein</fullName>
    </submittedName>
</protein>
<evidence type="ECO:0000313" key="3">
    <source>
        <dbReference type="Proteomes" id="UP000660680"/>
    </source>
</evidence>
<name>A0A918LGX8_9PSEU</name>
<dbReference type="RefSeq" id="WP_189212847.1">
    <property type="nucleotide sequence ID" value="NZ_BMRB01000004.1"/>
</dbReference>
<feature type="signal peptide" evidence="1">
    <location>
        <begin position="1"/>
        <end position="23"/>
    </location>
</feature>
<feature type="chain" id="PRO_5037870907" evidence="1">
    <location>
        <begin position="24"/>
        <end position="190"/>
    </location>
</feature>
<evidence type="ECO:0000256" key="1">
    <source>
        <dbReference type="SAM" id="SignalP"/>
    </source>
</evidence>
<keyword evidence="1" id="KW-0732">Signal</keyword>
<gene>
    <name evidence="2" type="ORF">GCM10010171_48380</name>
</gene>
<reference evidence="2" key="1">
    <citation type="journal article" date="2014" name="Int. J. Syst. Evol. Microbiol.">
        <title>Complete genome sequence of Corynebacterium casei LMG S-19264T (=DSM 44701T), isolated from a smear-ripened cheese.</title>
        <authorList>
            <consortium name="US DOE Joint Genome Institute (JGI-PGF)"/>
            <person name="Walter F."/>
            <person name="Albersmeier A."/>
            <person name="Kalinowski J."/>
            <person name="Ruckert C."/>
        </authorList>
    </citation>
    <scope>NUCLEOTIDE SEQUENCE</scope>
    <source>
        <strain evidence="2">JCM 3276</strain>
    </source>
</reference>
<organism evidence="2 3">
    <name type="scientific">Actinokineospora fastidiosa</name>
    <dbReference type="NCBI Taxonomy" id="1816"/>
    <lineage>
        <taxon>Bacteria</taxon>
        <taxon>Bacillati</taxon>
        <taxon>Actinomycetota</taxon>
        <taxon>Actinomycetes</taxon>
        <taxon>Pseudonocardiales</taxon>
        <taxon>Pseudonocardiaceae</taxon>
        <taxon>Actinokineospora</taxon>
    </lineage>
</organism>
<evidence type="ECO:0000313" key="2">
    <source>
        <dbReference type="EMBL" id="GGS47453.1"/>
    </source>
</evidence>
<accession>A0A918LGX8</accession>
<proteinExistence type="predicted"/>
<reference evidence="2" key="2">
    <citation type="submission" date="2020-09" db="EMBL/GenBank/DDBJ databases">
        <authorList>
            <person name="Sun Q."/>
            <person name="Ohkuma M."/>
        </authorList>
    </citation>
    <scope>NUCLEOTIDE SEQUENCE</scope>
    <source>
        <strain evidence="2">JCM 3276</strain>
    </source>
</reference>
<dbReference type="AlphaFoldDB" id="A0A918LGX8"/>
<sequence length="190" mass="20136">MRSLVLMFLVAVGLAVGAGPAAAGGPTSVLLASPWESRATALYHDDTEYTLLQSILDDGETTEASTDDGPYVTVTWLVHDVHIWRTDRIVLGAGVVETTLLMGGTDEPKPVWRKLNQPDRLTTLLRDLGFTGAESPATTTEVAVAPAAQRAPVPVVTEPDARWEWGIGGVLLGALATGLVVRARTVRAGR</sequence>
<dbReference type="EMBL" id="BMRB01000004">
    <property type="protein sequence ID" value="GGS47453.1"/>
    <property type="molecule type" value="Genomic_DNA"/>
</dbReference>